<keyword evidence="1" id="KW-0614">Plasmid</keyword>
<protein>
    <submittedName>
        <fullName evidence="1">Uncharacterized protein</fullName>
    </submittedName>
</protein>
<dbReference type="PATRIC" id="fig|303541.3.peg.48"/>
<dbReference type="RefSeq" id="WP_046308292.1">
    <property type="nucleotide sequence ID" value="NZ_KQ034005.1"/>
</dbReference>
<accession>A0A0F4LM33</accession>
<geneLocation type="plasmid" evidence="1">
    <name>pHma11p1</name>
</geneLocation>
<dbReference type="EMBL" id="JXLG01000016">
    <property type="protein sequence ID" value="KJY59645.1"/>
    <property type="molecule type" value="Genomic_DNA"/>
</dbReference>
<name>A0A0F4LM33_9LACO</name>
<evidence type="ECO:0000313" key="1">
    <source>
        <dbReference type="EMBL" id="KJY59645.1"/>
    </source>
</evidence>
<evidence type="ECO:0000313" key="2">
    <source>
        <dbReference type="Proteomes" id="UP000033682"/>
    </source>
</evidence>
<proteinExistence type="predicted"/>
<reference evidence="1 2" key="1">
    <citation type="submission" date="2015-01" db="EMBL/GenBank/DDBJ databases">
        <title>Comparative genomics of the lactic acid bacteria isolated from the honey bee gut.</title>
        <authorList>
            <person name="Ellegaard K.M."/>
            <person name="Tamarit D."/>
            <person name="Javelind E."/>
            <person name="Olofsson T."/>
            <person name="Andersson S.G."/>
            <person name="Vasquez A."/>
        </authorList>
    </citation>
    <scope>NUCLEOTIDE SEQUENCE [LARGE SCALE GENOMIC DNA]</scope>
    <source>
        <strain evidence="1 2">Hma11</strain>
        <plasmid evidence="1">pHma11p1</plasmid>
    </source>
</reference>
<sequence length="109" mass="12745">MEIKETDKIQFETIFLTTDNFDYFGNKVRVSCLVDDIYSLQKIEHKVRGISFEPVTTYCIYIIPHGSNGYGQKTDEEIAKAEKQRYFISAETYTSIKSRINKWRNDNAS</sequence>
<gene>
    <name evidence="1" type="ORF">JF72_14770</name>
</gene>
<organism evidence="1 2">
    <name type="scientific">Lactobacillus apis</name>
    <dbReference type="NCBI Taxonomy" id="303541"/>
    <lineage>
        <taxon>Bacteria</taxon>
        <taxon>Bacillati</taxon>
        <taxon>Bacillota</taxon>
        <taxon>Bacilli</taxon>
        <taxon>Lactobacillales</taxon>
        <taxon>Lactobacillaceae</taxon>
        <taxon>Lactobacillus</taxon>
    </lineage>
</organism>
<dbReference type="HOGENOM" id="CLU_2180410_0_0_9"/>
<dbReference type="Proteomes" id="UP000033682">
    <property type="component" value="Unassembled WGS sequence"/>
</dbReference>
<keyword evidence="2" id="KW-1185">Reference proteome</keyword>
<dbReference type="AlphaFoldDB" id="A0A0F4LM33"/>
<comment type="caution">
    <text evidence="1">The sequence shown here is derived from an EMBL/GenBank/DDBJ whole genome shotgun (WGS) entry which is preliminary data.</text>
</comment>